<dbReference type="Pfam" id="PF00397">
    <property type="entry name" value="WW"/>
    <property type="match status" value="1"/>
</dbReference>
<dbReference type="PANTHER" id="PTHR45876:SF8">
    <property type="entry name" value="FI04035P"/>
    <property type="match status" value="1"/>
</dbReference>
<feature type="domain" description="WW" evidence="1">
    <location>
        <begin position="1"/>
        <end position="29"/>
    </location>
</feature>
<dbReference type="AlphaFoldDB" id="A0A4P9Z290"/>
<organism evidence="2 3">
    <name type="scientific">Syncephalis pseudoplumigaleata</name>
    <dbReference type="NCBI Taxonomy" id="1712513"/>
    <lineage>
        <taxon>Eukaryota</taxon>
        <taxon>Fungi</taxon>
        <taxon>Fungi incertae sedis</taxon>
        <taxon>Zoopagomycota</taxon>
        <taxon>Zoopagomycotina</taxon>
        <taxon>Zoopagomycetes</taxon>
        <taxon>Zoopagales</taxon>
        <taxon>Piptocephalidaceae</taxon>
        <taxon>Syncephalis</taxon>
    </lineage>
</organism>
<dbReference type="PANTHER" id="PTHR45876">
    <property type="entry name" value="FI04035P"/>
    <property type="match status" value="1"/>
</dbReference>
<proteinExistence type="predicted"/>
<sequence length="79" mass="9289">WVEIQDPQSGNIFYANPHTGECSWEEPMNAHIKPRDPTGEWWELFDETHGLPYYYNTYTGQTEWLRPEVGTVIPLHALQ</sequence>
<protein>
    <recommendedName>
        <fullName evidence="1">WW domain-containing protein</fullName>
    </recommendedName>
</protein>
<dbReference type="EMBL" id="KZ989415">
    <property type="protein sequence ID" value="RKP26475.1"/>
    <property type="molecule type" value="Genomic_DNA"/>
</dbReference>
<dbReference type="InterPro" id="IPR001202">
    <property type="entry name" value="WW_dom"/>
</dbReference>
<dbReference type="OrthoDB" id="437889at2759"/>
<keyword evidence="3" id="KW-1185">Reference proteome</keyword>
<dbReference type="Gene3D" id="2.20.70.10">
    <property type="match status" value="2"/>
</dbReference>
<reference evidence="3" key="1">
    <citation type="journal article" date="2018" name="Nat. Microbiol.">
        <title>Leveraging single-cell genomics to expand the fungal tree of life.</title>
        <authorList>
            <person name="Ahrendt S.R."/>
            <person name="Quandt C.A."/>
            <person name="Ciobanu D."/>
            <person name="Clum A."/>
            <person name="Salamov A."/>
            <person name="Andreopoulos B."/>
            <person name="Cheng J.F."/>
            <person name="Woyke T."/>
            <person name="Pelin A."/>
            <person name="Henrissat B."/>
            <person name="Reynolds N.K."/>
            <person name="Benny G.L."/>
            <person name="Smith M.E."/>
            <person name="James T.Y."/>
            <person name="Grigoriev I.V."/>
        </authorList>
    </citation>
    <scope>NUCLEOTIDE SEQUENCE [LARGE SCALE GENOMIC DNA]</scope>
    <source>
        <strain evidence="3">Benny S71-1</strain>
    </source>
</reference>
<evidence type="ECO:0000259" key="1">
    <source>
        <dbReference type="PROSITE" id="PS50020"/>
    </source>
</evidence>
<feature type="non-terminal residue" evidence="2">
    <location>
        <position position="79"/>
    </location>
</feature>
<accession>A0A4P9Z290</accession>
<dbReference type="SMART" id="SM00456">
    <property type="entry name" value="WW"/>
    <property type="match status" value="2"/>
</dbReference>
<name>A0A4P9Z290_9FUNG</name>
<evidence type="ECO:0000313" key="2">
    <source>
        <dbReference type="EMBL" id="RKP26475.1"/>
    </source>
</evidence>
<evidence type="ECO:0000313" key="3">
    <source>
        <dbReference type="Proteomes" id="UP000278143"/>
    </source>
</evidence>
<dbReference type="SUPFAM" id="SSF51045">
    <property type="entry name" value="WW domain"/>
    <property type="match status" value="2"/>
</dbReference>
<dbReference type="PROSITE" id="PS50020">
    <property type="entry name" value="WW_DOMAIN_2"/>
    <property type="match status" value="2"/>
</dbReference>
<dbReference type="GO" id="GO:0005096">
    <property type="term" value="F:GTPase activator activity"/>
    <property type="evidence" value="ECO:0007669"/>
    <property type="project" value="TreeGrafter"/>
</dbReference>
<gene>
    <name evidence="2" type="ORF">SYNPS1DRAFT_6660</name>
</gene>
<dbReference type="InterPro" id="IPR036020">
    <property type="entry name" value="WW_dom_sf"/>
</dbReference>
<dbReference type="GO" id="GO:0005737">
    <property type="term" value="C:cytoplasm"/>
    <property type="evidence" value="ECO:0007669"/>
    <property type="project" value="TreeGrafter"/>
</dbReference>
<feature type="non-terminal residue" evidence="2">
    <location>
        <position position="1"/>
    </location>
</feature>
<dbReference type="Proteomes" id="UP000278143">
    <property type="component" value="Unassembled WGS sequence"/>
</dbReference>
<feature type="domain" description="WW" evidence="1">
    <location>
        <begin position="36"/>
        <end position="69"/>
    </location>
</feature>